<evidence type="ECO:0000313" key="1">
    <source>
        <dbReference type="EMBL" id="KAL2057159.1"/>
    </source>
</evidence>
<dbReference type="EMBL" id="JBHFEH010000005">
    <property type="protein sequence ID" value="KAL2057159.1"/>
    <property type="molecule type" value="Genomic_DNA"/>
</dbReference>
<organism evidence="1 2">
    <name type="scientific">Lepraria finkii</name>
    <dbReference type="NCBI Taxonomy" id="1340010"/>
    <lineage>
        <taxon>Eukaryota</taxon>
        <taxon>Fungi</taxon>
        <taxon>Dikarya</taxon>
        <taxon>Ascomycota</taxon>
        <taxon>Pezizomycotina</taxon>
        <taxon>Lecanoromycetes</taxon>
        <taxon>OSLEUM clade</taxon>
        <taxon>Lecanoromycetidae</taxon>
        <taxon>Lecanorales</taxon>
        <taxon>Lecanorineae</taxon>
        <taxon>Stereocaulaceae</taxon>
        <taxon>Lepraria</taxon>
    </lineage>
</organism>
<accession>A0ABR4BH82</accession>
<keyword evidence="2" id="KW-1185">Reference proteome</keyword>
<reference evidence="1 2" key="1">
    <citation type="submission" date="2024-09" db="EMBL/GenBank/DDBJ databases">
        <title>Rethinking Asexuality: The Enigmatic Case of Functional Sexual Genes in Lepraria (Stereocaulaceae).</title>
        <authorList>
            <person name="Doellman M."/>
            <person name="Sun Y."/>
            <person name="Barcenas-Pena A."/>
            <person name="Lumbsch H.T."/>
            <person name="Grewe F."/>
        </authorList>
    </citation>
    <scope>NUCLEOTIDE SEQUENCE [LARGE SCALE GENOMIC DNA]</scope>
    <source>
        <strain evidence="1 2">Grewe 0041</strain>
    </source>
</reference>
<gene>
    <name evidence="1" type="ORF">ABVK25_002211</name>
</gene>
<sequence length="272" mass="30637">MTGSKEQMTLAHSRLERTEHVHQTSCLYTCIPTIVRNWIAPLRKSISAYSLGLHSQTTNVVMHRRAESEEVHIVTGEPAPESNFDIRRKNARHGWDLLQTSLSETQYQDPQSQAFSRQLYINSLSYLLQGLPSDLTDQEIILLQHALPPALEEQRQCKAIESQRQNSSILHRSVSTSIVLVCLFLRIALPYIKYFLAAAHKYERTHHITEKALALSMNSADSLGKRSLKIVETAMDNKFVMGTFQYCVEGICGGLAEGLGEGMRAIEARKDA</sequence>
<name>A0ABR4BH82_9LECA</name>
<proteinExistence type="predicted"/>
<evidence type="ECO:0000313" key="2">
    <source>
        <dbReference type="Proteomes" id="UP001590951"/>
    </source>
</evidence>
<dbReference type="Proteomes" id="UP001590951">
    <property type="component" value="Unassembled WGS sequence"/>
</dbReference>
<protein>
    <submittedName>
        <fullName evidence="1">Uncharacterized protein</fullName>
    </submittedName>
</protein>
<comment type="caution">
    <text evidence="1">The sequence shown here is derived from an EMBL/GenBank/DDBJ whole genome shotgun (WGS) entry which is preliminary data.</text>
</comment>